<evidence type="ECO:0000256" key="18">
    <source>
        <dbReference type="ARBA" id="ARBA00047899"/>
    </source>
</evidence>
<proteinExistence type="inferred from homology"/>
<dbReference type="GO" id="GO:0004675">
    <property type="term" value="F:transmembrane receptor protein serine/threonine kinase activity"/>
    <property type="evidence" value="ECO:0000318"/>
    <property type="project" value="GO_Central"/>
</dbReference>
<dbReference type="CDD" id="cd14066">
    <property type="entry name" value="STKc_IRAK"/>
    <property type="match status" value="1"/>
</dbReference>
<dbReference type="Gene3D" id="3.30.200.20">
    <property type="entry name" value="Phosphorylase Kinase, domain 1"/>
    <property type="match status" value="1"/>
</dbReference>
<keyword evidence="6" id="KW-0808">Transferase</keyword>
<evidence type="ECO:0000256" key="11">
    <source>
        <dbReference type="ARBA" id="ARBA00022777"/>
    </source>
</evidence>
<comment type="subcellular location">
    <subcellularLocation>
        <location evidence="1">Membrane</location>
        <topology evidence="1">Single-pass membrane protein</topology>
    </subcellularLocation>
</comment>
<dbReference type="SUPFAM" id="SSF56112">
    <property type="entry name" value="Protein kinase-like (PK-like)"/>
    <property type="match status" value="1"/>
</dbReference>
<evidence type="ECO:0000259" key="24">
    <source>
        <dbReference type="PROSITE" id="PS50011"/>
    </source>
</evidence>
<dbReference type="PROSITE" id="PS00108">
    <property type="entry name" value="PROTEIN_KINASE_ST"/>
    <property type="match status" value="1"/>
</dbReference>
<dbReference type="Gene3D" id="1.10.510.10">
    <property type="entry name" value="Transferase(Phosphotransferase) domain 1"/>
    <property type="match status" value="1"/>
</dbReference>
<dbReference type="PANTHER" id="PTHR47986:SF29">
    <property type="entry name" value="RECEPTOR PROTEIN KINASE TMK1"/>
    <property type="match status" value="1"/>
</dbReference>
<dbReference type="Gene3D" id="3.80.10.10">
    <property type="entry name" value="Ribonuclease Inhibitor"/>
    <property type="match status" value="2"/>
</dbReference>
<evidence type="ECO:0000256" key="19">
    <source>
        <dbReference type="ARBA" id="ARBA00048679"/>
    </source>
</evidence>
<keyword evidence="14 22" id="KW-0472">Membrane</keyword>
<evidence type="ECO:0000256" key="8">
    <source>
        <dbReference type="ARBA" id="ARBA00022729"/>
    </source>
</evidence>
<evidence type="ECO:0000256" key="13">
    <source>
        <dbReference type="ARBA" id="ARBA00022989"/>
    </source>
</evidence>
<dbReference type="HOGENOM" id="CLU_000288_114_6_1"/>
<comment type="catalytic activity">
    <reaction evidence="18">
        <text>L-threonyl-[protein] + ATP = O-phospho-L-threonyl-[protein] + ADP + H(+)</text>
        <dbReference type="Rhea" id="RHEA:46608"/>
        <dbReference type="Rhea" id="RHEA-COMP:11060"/>
        <dbReference type="Rhea" id="RHEA-COMP:11605"/>
        <dbReference type="ChEBI" id="CHEBI:15378"/>
        <dbReference type="ChEBI" id="CHEBI:30013"/>
        <dbReference type="ChEBI" id="CHEBI:30616"/>
        <dbReference type="ChEBI" id="CHEBI:61977"/>
        <dbReference type="ChEBI" id="CHEBI:456216"/>
        <dbReference type="EC" id="2.7.11.1"/>
    </reaction>
</comment>
<evidence type="ECO:0000256" key="10">
    <source>
        <dbReference type="ARBA" id="ARBA00022741"/>
    </source>
</evidence>
<keyword evidence="17" id="KW-0325">Glycoprotein</keyword>
<evidence type="ECO:0000256" key="7">
    <source>
        <dbReference type="ARBA" id="ARBA00022692"/>
    </source>
</evidence>
<evidence type="ECO:0000256" key="1">
    <source>
        <dbReference type="ARBA" id="ARBA00004167"/>
    </source>
</evidence>
<keyword evidence="16" id="KW-0675">Receptor</keyword>
<dbReference type="SUPFAM" id="SSF52058">
    <property type="entry name" value="L domain-like"/>
    <property type="match status" value="1"/>
</dbReference>
<evidence type="ECO:0000256" key="9">
    <source>
        <dbReference type="ARBA" id="ARBA00022737"/>
    </source>
</evidence>
<evidence type="ECO:0000256" key="6">
    <source>
        <dbReference type="ARBA" id="ARBA00022679"/>
    </source>
</evidence>
<keyword evidence="5" id="KW-0433">Leucine-rich repeat</keyword>
<dbReference type="FunFam" id="3.80.10.10:FF:000190">
    <property type="entry name" value="Receptor-like kinase TMK4"/>
    <property type="match status" value="1"/>
</dbReference>
<evidence type="ECO:0000256" key="20">
    <source>
        <dbReference type="PROSITE-ProRule" id="PRU10141"/>
    </source>
</evidence>
<feature type="chain" id="PRO_5004806835" description="non-specific serine/threonine protein kinase" evidence="23">
    <location>
        <begin position="19"/>
        <end position="922"/>
    </location>
</feature>
<dbReference type="InterPro" id="IPR000719">
    <property type="entry name" value="Prot_kinase_dom"/>
</dbReference>
<dbReference type="InterPro" id="IPR011009">
    <property type="entry name" value="Kinase-like_dom_sf"/>
</dbReference>
<evidence type="ECO:0000256" key="5">
    <source>
        <dbReference type="ARBA" id="ARBA00022614"/>
    </source>
</evidence>
<dbReference type="InterPro" id="IPR017441">
    <property type="entry name" value="Protein_kinase_ATP_BS"/>
</dbReference>
<dbReference type="FunFam" id="3.80.10.10:FF:000129">
    <property type="entry name" value="Leucine-rich repeat receptor-like kinase"/>
    <property type="match status" value="1"/>
</dbReference>
<keyword evidence="26" id="KW-1185">Reference proteome</keyword>
<dbReference type="Gramene" id="ERM97966">
    <property type="protein sequence ID" value="ERM97966"/>
    <property type="gene ID" value="AMTR_s00117p00096300"/>
</dbReference>
<evidence type="ECO:0000313" key="26">
    <source>
        <dbReference type="Proteomes" id="UP000017836"/>
    </source>
</evidence>
<reference evidence="26" key="1">
    <citation type="journal article" date="2013" name="Science">
        <title>The Amborella genome and the evolution of flowering plants.</title>
        <authorList>
            <consortium name="Amborella Genome Project"/>
        </authorList>
    </citation>
    <scope>NUCLEOTIDE SEQUENCE [LARGE SCALE GENOMIC DNA]</scope>
</reference>
<keyword evidence="12 20" id="KW-0067">ATP-binding</keyword>
<dbReference type="SMART" id="SM00220">
    <property type="entry name" value="S_TKc"/>
    <property type="match status" value="1"/>
</dbReference>
<gene>
    <name evidence="25" type="ORF">AMTR_s00117p00096300</name>
</gene>
<dbReference type="InterPro" id="IPR001611">
    <property type="entry name" value="Leu-rich_rpt"/>
</dbReference>
<dbReference type="CDD" id="cd12087">
    <property type="entry name" value="TM_EGFR-like"/>
    <property type="match status" value="1"/>
</dbReference>
<dbReference type="Pfam" id="PF12799">
    <property type="entry name" value="LRR_4"/>
    <property type="match status" value="1"/>
</dbReference>
<dbReference type="InterPro" id="IPR032675">
    <property type="entry name" value="LRR_dom_sf"/>
</dbReference>
<feature type="compositionally biased region" description="Polar residues" evidence="21">
    <location>
        <begin position="538"/>
        <end position="552"/>
    </location>
</feature>
<evidence type="ECO:0000256" key="2">
    <source>
        <dbReference type="ARBA" id="ARBA00008684"/>
    </source>
</evidence>
<evidence type="ECO:0000256" key="23">
    <source>
        <dbReference type="SAM" id="SignalP"/>
    </source>
</evidence>
<dbReference type="InterPro" id="IPR013210">
    <property type="entry name" value="LRR_N_plant-typ"/>
</dbReference>
<dbReference type="FunFam" id="1.10.510.10:FF:000198">
    <property type="entry name" value="receptor protein kinase TMK1"/>
    <property type="match status" value="1"/>
</dbReference>
<evidence type="ECO:0000256" key="4">
    <source>
        <dbReference type="ARBA" id="ARBA00022527"/>
    </source>
</evidence>
<evidence type="ECO:0000256" key="15">
    <source>
        <dbReference type="ARBA" id="ARBA00023157"/>
    </source>
</evidence>
<keyword evidence="15" id="KW-1015">Disulfide bond</keyword>
<dbReference type="PROSITE" id="PS50011">
    <property type="entry name" value="PROTEIN_KINASE_DOM"/>
    <property type="match status" value="1"/>
</dbReference>
<dbReference type="OrthoDB" id="978612at2759"/>
<keyword evidence="10 20" id="KW-0547">Nucleotide-binding</keyword>
<dbReference type="InterPro" id="IPR052422">
    <property type="entry name" value="Auxin_Ser/Thr_Kinase"/>
</dbReference>
<feature type="signal peptide" evidence="23">
    <location>
        <begin position="1"/>
        <end position="18"/>
    </location>
</feature>
<dbReference type="Pfam" id="PF13855">
    <property type="entry name" value="LRR_8"/>
    <property type="match status" value="1"/>
</dbReference>
<feature type="domain" description="Protein kinase" evidence="24">
    <location>
        <begin position="579"/>
        <end position="858"/>
    </location>
</feature>
<dbReference type="Proteomes" id="UP000017836">
    <property type="component" value="Unassembled WGS sequence"/>
</dbReference>
<keyword evidence="4" id="KW-0723">Serine/threonine-protein kinase</keyword>
<evidence type="ECO:0000256" key="12">
    <source>
        <dbReference type="ARBA" id="ARBA00022840"/>
    </source>
</evidence>
<dbReference type="InterPro" id="IPR001245">
    <property type="entry name" value="Ser-Thr/Tyr_kinase_cat_dom"/>
</dbReference>
<comment type="similarity">
    <text evidence="2">Belongs to the protein kinase superfamily. Ser/Thr protein kinase family.</text>
</comment>
<dbReference type="PANTHER" id="PTHR47986">
    <property type="entry name" value="OSJNBA0070M12.3 PROTEIN"/>
    <property type="match status" value="1"/>
</dbReference>
<evidence type="ECO:0000256" key="3">
    <source>
        <dbReference type="ARBA" id="ARBA00012513"/>
    </source>
</evidence>
<dbReference type="PROSITE" id="PS00107">
    <property type="entry name" value="PROTEIN_KINASE_ATP"/>
    <property type="match status" value="1"/>
</dbReference>
<accession>W1NP15</accession>
<protein>
    <recommendedName>
        <fullName evidence="3">non-specific serine/threonine protein kinase</fullName>
        <ecNumber evidence="3">2.7.11.1</ecNumber>
    </recommendedName>
</protein>
<dbReference type="GO" id="GO:0007165">
    <property type="term" value="P:signal transduction"/>
    <property type="evidence" value="ECO:0000318"/>
    <property type="project" value="GO_Central"/>
</dbReference>
<dbReference type="GO" id="GO:0005524">
    <property type="term" value="F:ATP binding"/>
    <property type="evidence" value="ECO:0007669"/>
    <property type="project" value="UniProtKB-UniRule"/>
</dbReference>
<evidence type="ECO:0000256" key="16">
    <source>
        <dbReference type="ARBA" id="ARBA00023170"/>
    </source>
</evidence>
<feature type="region of interest" description="Disordered" evidence="21">
    <location>
        <begin position="900"/>
        <end position="922"/>
    </location>
</feature>
<dbReference type="FunFam" id="3.30.200.20:FF:000226">
    <property type="entry name" value="receptor protein kinase TMK1"/>
    <property type="match status" value="1"/>
</dbReference>
<keyword evidence="9" id="KW-0677">Repeat</keyword>
<dbReference type="EMBL" id="KI395608">
    <property type="protein sequence ID" value="ERM97966.1"/>
    <property type="molecule type" value="Genomic_DNA"/>
</dbReference>
<dbReference type="OMA" id="QVWLHEN"/>
<feature type="binding site" evidence="20">
    <location>
        <position position="607"/>
    </location>
    <ligand>
        <name>ATP</name>
        <dbReference type="ChEBI" id="CHEBI:30616"/>
    </ligand>
</feature>
<dbReference type="InterPro" id="IPR003591">
    <property type="entry name" value="Leu-rich_rpt_typical-subtyp"/>
</dbReference>
<feature type="region of interest" description="Disordered" evidence="21">
    <location>
        <begin position="538"/>
        <end position="558"/>
    </location>
</feature>
<name>W1NP15_AMBTC</name>
<dbReference type="EC" id="2.7.11.1" evidence="3"/>
<dbReference type="Pfam" id="PF08263">
    <property type="entry name" value="LRRNT_2"/>
    <property type="match status" value="2"/>
</dbReference>
<evidence type="ECO:0000256" key="22">
    <source>
        <dbReference type="SAM" id="Phobius"/>
    </source>
</evidence>
<evidence type="ECO:0000256" key="21">
    <source>
        <dbReference type="SAM" id="MobiDB-lite"/>
    </source>
</evidence>
<keyword evidence="7 22" id="KW-0812">Transmembrane</keyword>
<evidence type="ECO:0000256" key="14">
    <source>
        <dbReference type="ARBA" id="ARBA00023136"/>
    </source>
</evidence>
<evidence type="ECO:0000313" key="25">
    <source>
        <dbReference type="EMBL" id="ERM97966.1"/>
    </source>
</evidence>
<feature type="transmembrane region" description="Helical" evidence="22">
    <location>
        <begin position="479"/>
        <end position="501"/>
    </location>
</feature>
<sequence length="922" mass="99256">MGWLLLSVLTLSLSIAMASDSTAMLDLAKAINPVANLGWTGSDPCNWKNVDCTNGRVTAIRLPGQNLKGTLPSSINSLSMLSILTLQGNSLSGPLPSFSGMSSLQTLYLDGNQFSSIPGDFFRGLTSLQNVSLDDNPFEQWLLPSDLASADGLVLFSASNASIGGSIPEYFGGLQSLESIRLSYNNLTGGLPASFDKSSLKNLWLNNQRGPMLSGSIMVLGNMTFLTQVWLQTNGFSGSIPDLSGCKSLFDLQLRDNALTGLVPSSLMELQSLMNVSLRNNKLQGPYPQFKDGIKVDNGKLNDFCRYDPGVPCDDRVMVLLEIAAGFGYPAAVADAWSDNDPCSNWLYVTCDPQKKNITVLNFANAKLSGTISPSIGKLSSLRSLILSNNNLTGKIPDVLASMPNLQSVDVENNDLFGEVPNFRKEVTLKTDGNPLLGTTPAPGRGGSGSGSSGGSNSTTPSGMPTTSSITGSGSPTGVIVGVAVGLAVLMLIGVGVIYCVRKKRHQKFRRVQNPPSLLNGGSVPSDLQSIKVELSSLNGNGNASEQHSRASSGPHMGEAAGGSMVISIQVLRLVTNNFSEENILGKGGFGVVYKGELHDGTKIAVKRMEAGVMGKGMNEFQAEIGVLTKVRHRHLVALLGYCVEGNERLLVYEYMPQGTLGQHLFDYAQNGYPPLSWKQRLTIALDVARGVEYLHSLAQKSFIHRDLKPSNVLLGDDMRAKVSDFGLVKLAPDGKYSVETRLAGTFGYLAPEYAVTGRVTTKVDVFAFGVILMELITGRRALDESQPEDSMHLVTWFRRVIANKEKIGKVIDPVIDLDEETYKSICTVAELAGHCTAREPHQRPDMGHAVNVLSPLVQQWKPTSTEDEDCFGIDLDMPLAQVLKRWQANEGTSTMTLMEETSNASIPPKPYAENFLSKDGR</sequence>
<organism evidence="25 26">
    <name type="scientific">Amborella trichopoda</name>
    <dbReference type="NCBI Taxonomy" id="13333"/>
    <lineage>
        <taxon>Eukaryota</taxon>
        <taxon>Viridiplantae</taxon>
        <taxon>Streptophyta</taxon>
        <taxon>Embryophyta</taxon>
        <taxon>Tracheophyta</taxon>
        <taxon>Spermatophyta</taxon>
        <taxon>Magnoliopsida</taxon>
        <taxon>Amborellales</taxon>
        <taxon>Amborellaceae</taxon>
        <taxon>Amborella</taxon>
    </lineage>
</organism>
<keyword evidence="13 22" id="KW-1133">Transmembrane helix</keyword>
<dbReference type="Pfam" id="PF00560">
    <property type="entry name" value="LRR_1"/>
    <property type="match status" value="1"/>
</dbReference>
<dbReference type="InterPro" id="IPR008271">
    <property type="entry name" value="Ser/Thr_kinase_AS"/>
</dbReference>
<dbReference type="Pfam" id="PF07714">
    <property type="entry name" value="PK_Tyr_Ser-Thr"/>
    <property type="match status" value="1"/>
</dbReference>
<dbReference type="AlphaFoldDB" id="W1NP15"/>
<keyword evidence="11" id="KW-0418">Kinase</keyword>
<dbReference type="eggNOG" id="ENOG502QPQ4">
    <property type="taxonomic scope" value="Eukaryota"/>
</dbReference>
<dbReference type="SMART" id="SM00369">
    <property type="entry name" value="LRR_TYP"/>
    <property type="match status" value="3"/>
</dbReference>
<keyword evidence="8 23" id="KW-0732">Signal</keyword>
<comment type="catalytic activity">
    <reaction evidence="19">
        <text>L-seryl-[protein] + ATP = O-phospho-L-seryl-[protein] + ADP + H(+)</text>
        <dbReference type="Rhea" id="RHEA:17989"/>
        <dbReference type="Rhea" id="RHEA-COMP:9863"/>
        <dbReference type="Rhea" id="RHEA-COMP:11604"/>
        <dbReference type="ChEBI" id="CHEBI:15378"/>
        <dbReference type="ChEBI" id="CHEBI:29999"/>
        <dbReference type="ChEBI" id="CHEBI:30616"/>
        <dbReference type="ChEBI" id="CHEBI:83421"/>
        <dbReference type="ChEBI" id="CHEBI:456216"/>
        <dbReference type="EC" id="2.7.11.1"/>
    </reaction>
</comment>
<feature type="region of interest" description="Disordered" evidence="21">
    <location>
        <begin position="428"/>
        <end position="473"/>
    </location>
</feature>
<dbReference type="GO" id="GO:0016020">
    <property type="term" value="C:membrane"/>
    <property type="evidence" value="ECO:0007669"/>
    <property type="project" value="UniProtKB-SubCell"/>
</dbReference>
<dbReference type="PROSITE" id="PS51450">
    <property type="entry name" value="LRR"/>
    <property type="match status" value="2"/>
</dbReference>
<dbReference type="InterPro" id="IPR025875">
    <property type="entry name" value="Leu-rich_rpt_4"/>
</dbReference>
<feature type="compositionally biased region" description="Gly residues" evidence="21">
    <location>
        <begin position="444"/>
        <end position="454"/>
    </location>
</feature>
<feature type="compositionally biased region" description="Low complexity" evidence="21">
    <location>
        <begin position="455"/>
        <end position="473"/>
    </location>
</feature>
<evidence type="ECO:0000256" key="17">
    <source>
        <dbReference type="ARBA" id="ARBA00023180"/>
    </source>
</evidence>